<sequence>MEKANPRVLIAAPVTSYKEEVIGEFLKGLQALSYKNKEILLLDNSPEEEMFNRLKKEKGIRVEKTKHLGNAKQAVARDREQLRQTALKEGFDYLLFLDQDIVAQENLVERLLEWEKQVCCGLYFNYFESRLATGEKMVDFAPVYYTWFDPEIREIGISKQLGYASVFPGRLMEIKKGGLGCCLIHKSVLEKVNFRLEQNAAYHADFAFFKDCERQGIKAWLDSSILCRHIITVPKEQAFKEGWGGKNA</sequence>
<evidence type="ECO:0000313" key="2">
    <source>
        <dbReference type="Proteomes" id="UP000809243"/>
    </source>
</evidence>
<reference evidence="1" key="1">
    <citation type="submission" date="2021-01" db="EMBL/GenBank/DDBJ databases">
        <title>Active Sulfur Cycling in an Early Earth Analoge.</title>
        <authorList>
            <person name="Hahn C.R."/>
            <person name="Youssef N.H."/>
            <person name="Elshahed M."/>
        </authorList>
    </citation>
    <scope>NUCLEOTIDE SEQUENCE</scope>
    <source>
        <strain evidence="1">Zod_Metabat.1151</strain>
    </source>
</reference>
<protein>
    <submittedName>
        <fullName evidence="1">Uncharacterized protein</fullName>
    </submittedName>
</protein>
<accession>A0A938YSZ3</accession>
<organism evidence="1 2">
    <name type="scientific">Candidatus Iainarchaeum sp</name>
    <dbReference type="NCBI Taxonomy" id="3101447"/>
    <lineage>
        <taxon>Archaea</taxon>
        <taxon>Candidatus Iainarchaeota</taxon>
        <taxon>Candidatus Iainarchaeia</taxon>
        <taxon>Candidatus Iainarchaeales</taxon>
        <taxon>Candidatus Iainarchaeaceae</taxon>
        <taxon>Candidatus Iainarchaeum</taxon>
    </lineage>
</organism>
<comment type="caution">
    <text evidence="1">The sequence shown here is derived from an EMBL/GenBank/DDBJ whole genome shotgun (WGS) entry which is preliminary data.</text>
</comment>
<dbReference type="Gene3D" id="3.90.550.10">
    <property type="entry name" value="Spore Coat Polysaccharide Biosynthesis Protein SpsA, Chain A"/>
    <property type="match status" value="1"/>
</dbReference>
<dbReference type="AlphaFoldDB" id="A0A938YSZ3"/>
<dbReference type="InterPro" id="IPR029044">
    <property type="entry name" value="Nucleotide-diphossugar_trans"/>
</dbReference>
<dbReference type="EMBL" id="JAFGDB010000062">
    <property type="protein sequence ID" value="MBN2067527.1"/>
    <property type="molecule type" value="Genomic_DNA"/>
</dbReference>
<evidence type="ECO:0000313" key="1">
    <source>
        <dbReference type="EMBL" id="MBN2067527.1"/>
    </source>
</evidence>
<dbReference type="SUPFAM" id="SSF53448">
    <property type="entry name" value="Nucleotide-diphospho-sugar transferases"/>
    <property type="match status" value="1"/>
</dbReference>
<dbReference type="Proteomes" id="UP000809243">
    <property type="component" value="Unassembled WGS sequence"/>
</dbReference>
<proteinExistence type="predicted"/>
<name>A0A938YSZ3_9ARCH</name>
<gene>
    <name evidence="1" type="ORF">JW744_03605</name>
</gene>